<organism evidence="2 3">
    <name type="scientific">Bacteroides thetaiotaomicron</name>
    <dbReference type="NCBI Taxonomy" id="818"/>
    <lineage>
        <taxon>Bacteria</taxon>
        <taxon>Pseudomonadati</taxon>
        <taxon>Bacteroidota</taxon>
        <taxon>Bacteroidia</taxon>
        <taxon>Bacteroidales</taxon>
        <taxon>Bacteroidaceae</taxon>
        <taxon>Bacteroides</taxon>
    </lineage>
</organism>
<sequence length="88" mass="10431">MNKVKSTMAEENKYDQESIRELLSWAQNTLNNKTYPEGELVLDKCIKVIDCKSHIEAMIQMIGKNWENPTFYPTIDMFRKFRAKLEEI</sequence>
<accession>A0ABD7U5Z2</accession>
<proteinExistence type="predicted"/>
<dbReference type="Pfam" id="PF22292">
    <property type="entry name" value="DUF6965"/>
    <property type="match status" value="1"/>
</dbReference>
<dbReference type="InterPro" id="IPR054238">
    <property type="entry name" value="DUF6965"/>
</dbReference>
<reference evidence="2 3" key="1">
    <citation type="submission" date="2021-06" db="EMBL/GenBank/DDBJ databases">
        <title>Interrogation of the integrated mobile genetic elements in gut-associated Bacteroides with a consensus prediction approach.</title>
        <authorList>
            <person name="Campbell D.E."/>
            <person name="Leigh J.R."/>
            <person name="Kim T."/>
            <person name="England W."/>
            <person name="Whitaker R.J."/>
            <person name="Degnan P.H."/>
        </authorList>
    </citation>
    <scope>NUCLEOTIDE SEQUENCE [LARGE SCALE GENOMIC DNA]</scope>
    <source>
        <strain evidence="2 3">WAL8669</strain>
    </source>
</reference>
<name>A0ABD7U5Z2_BACT4</name>
<protein>
    <recommendedName>
        <fullName evidence="1">DUF6965 domain-containing protein</fullName>
    </recommendedName>
</protein>
<evidence type="ECO:0000313" key="3">
    <source>
        <dbReference type="Proteomes" id="UP001156218"/>
    </source>
</evidence>
<dbReference type="AlphaFoldDB" id="A0ABD7U5Z2"/>
<evidence type="ECO:0000259" key="1">
    <source>
        <dbReference type="Pfam" id="PF22292"/>
    </source>
</evidence>
<feature type="domain" description="DUF6965" evidence="1">
    <location>
        <begin position="18"/>
        <end position="87"/>
    </location>
</feature>
<gene>
    <name evidence="2" type="ORF">KQP68_03605</name>
</gene>
<evidence type="ECO:0000313" key="2">
    <source>
        <dbReference type="EMBL" id="UYU67380.1"/>
    </source>
</evidence>
<dbReference type="RefSeq" id="WP_117577017.1">
    <property type="nucleotide sequence ID" value="NZ_CP083680.1"/>
</dbReference>
<dbReference type="Proteomes" id="UP001156218">
    <property type="component" value="Chromosome"/>
</dbReference>
<dbReference type="EMBL" id="CP083680">
    <property type="protein sequence ID" value="UYU67380.1"/>
    <property type="molecule type" value="Genomic_DNA"/>
</dbReference>